<accession>A0A0G0IS51</accession>
<gene>
    <name evidence="1" type="ORF">US31_C0001G0028</name>
</gene>
<name>A0A0G0IS51_9BACT</name>
<protein>
    <submittedName>
        <fullName evidence="1">Uncharacterized protein</fullName>
    </submittedName>
</protein>
<dbReference type="Proteomes" id="UP000034508">
    <property type="component" value="Unassembled WGS sequence"/>
</dbReference>
<dbReference type="AlphaFoldDB" id="A0A0G0IS51"/>
<evidence type="ECO:0000313" key="1">
    <source>
        <dbReference type="EMBL" id="KKQ18841.1"/>
    </source>
</evidence>
<comment type="caution">
    <text evidence="1">The sequence shown here is derived from an EMBL/GenBank/DDBJ whole genome shotgun (WGS) entry which is preliminary data.</text>
</comment>
<evidence type="ECO:0000313" key="2">
    <source>
        <dbReference type="Proteomes" id="UP000034508"/>
    </source>
</evidence>
<proteinExistence type="predicted"/>
<sequence>MSSSFRNGVYVADLEKVNKVGGAYCPSDSDNVPSRKTMMV</sequence>
<reference evidence="1 2" key="1">
    <citation type="journal article" date="2015" name="Nature">
        <title>rRNA introns, odd ribosomes, and small enigmatic genomes across a large radiation of phyla.</title>
        <authorList>
            <person name="Brown C.T."/>
            <person name="Hug L.A."/>
            <person name="Thomas B.C."/>
            <person name="Sharon I."/>
            <person name="Castelle C.J."/>
            <person name="Singh A."/>
            <person name="Wilkins M.J."/>
            <person name="Williams K.H."/>
            <person name="Banfield J.F."/>
        </authorList>
    </citation>
    <scope>NUCLEOTIDE SEQUENCE [LARGE SCALE GENOMIC DNA]</scope>
</reference>
<organism evidence="1 2">
    <name type="scientific">Berkelbacteria bacterium GW2011_GWA1_36_9</name>
    <dbReference type="NCBI Taxonomy" id="1618331"/>
    <lineage>
        <taxon>Bacteria</taxon>
        <taxon>Candidatus Berkelbacteria</taxon>
    </lineage>
</organism>
<dbReference type="EMBL" id="LBSM01000001">
    <property type="protein sequence ID" value="KKQ18841.1"/>
    <property type="molecule type" value="Genomic_DNA"/>
</dbReference>